<organism evidence="9 10">
    <name type="scientific">Tetradesmus obliquus</name>
    <name type="common">Green alga</name>
    <name type="synonym">Acutodesmus obliquus</name>
    <dbReference type="NCBI Taxonomy" id="3088"/>
    <lineage>
        <taxon>Eukaryota</taxon>
        <taxon>Viridiplantae</taxon>
        <taxon>Chlorophyta</taxon>
        <taxon>core chlorophytes</taxon>
        <taxon>Chlorophyceae</taxon>
        <taxon>CS clade</taxon>
        <taxon>Sphaeropleales</taxon>
        <taxon>Scenedesmaceae</taxon>
        <taxon>Tetradesmus</taxon>
    </lineage>
</organism>
<evidence type="ECO:0000313" key="9">
    <source>
        <dbReference type="EMBL" id="WIA19365.1"/>
    </source>
</evidence>
<reference evidence="9 10" key="1">
    <citation type="submission" date="2023-05" db="EMBL/GenBank/DDBJ databases">
        <title>A 100% complete, gapless, phased diploid assembly of the Scenedesmus obliquus UTEX 3031 genome.</title>
        <authorList>
            <person name="Biondi T.C."/>
            <person name="Hanschen E.R."/>
            <person name="Kwon T."/>
            <person name="Eng W."/>
            <person name="Kruse C.P.S."/>
            <person name="Koehler S.I."/>
            <person name="Kunde Y."/>
            <person name="Gleasner C.D."/>
            <person name="You Mak K.T."/>
            <person name="Polle J."/>
            <person name="Hovde B.T."/>
            <person name="Starkenburg S.R."/>
        </authorList>
    </citation>
    <scope>NUCLEOTIDE SEQUENCE [LARGE SCALE GENOMIC DNA]</scope>
    <source>
        <strain evidence="9 10">DOE0152z</strain>
    </source>
</reference>
<protein>
    <recommendedName>
        <fullName evidence="8">Protein kinase domain-containing protein</fullName>
    </recommendedName>
</protein>
<proteinExistence type="inferred from homology"/>
<dbReference type="InterPro" id="IPR017441">
    <property type="entry name" value="Protein_kinase_ATP_BS"/>
</dbReference>
<feature type="binding site" evidence="6">
    <location>
        <position position="177"/>
    </location>
    <ligand>
        <name>ATP</name>
        <dbReference type="ChEBI" id="CHEBI:30616"/>
    </ligand>
</feature>
<evidence type="ECO:0000256" key="2">
    <source>
        <dbReference type="ARBA" id="ARBA00022679"/>
    </source>
</evidence>
<comment type="similarity">
    <text evidence="7">Belongs to the protein kinase superfamily.</text>
</comment>
<dbReference type="PROSITE" id="PS50011">
    <property type="entry name" value="PROTEIN_KINASE_DOM"/>
    <property type="match status" value="1"/>
</dbReference>
<evidence type="ECO:0000256" key="5">
    <source>
        <dbReference type="ARBA" id="ARBA00022840"/>
    </source>
</evidence>
<dbReference type="InterPro" id="IPR008271">
    <property type="entry name" value="Ser/Thr_kinase_AS"/>
</dbReference>
<evidence type="ECO:0000256" key="4">
    <source>
        <dbReference type="ARBA" id="ARBA00022777"/>
    </source>
</evidence>
<sequence length="379" mass="40441">MSAVMCAGDQDHAFPSFCRQLSVTVGQQQRQERDVSTPGQPDLWSAFAAANGMPQQRQRSKSEQVGDGLDPWDAAQLLQGSCGHSGCSGSMSTSLSAASGSCWSSSSSSSAHQISSRPAPGGGIGEGITWIMTEYARREVLAEYEFGQTLGCGTFGVTRLVTHRRTARPWACKTICKASIAASPAAVSDVQHEVAILQHLAGHAGIVQLQGVYEDERNIHLVMELCTGGDLLDYISRFQRLSEAEAADIGRVMLTTLQHCHRNGVVHRDIKPENFLLGAPTLLMAPAGSAAAVLKISDFGVSAFHTPGEHFAEIVGTPFYMAPEVLERCYGPAADVWSVGVVIYLMIAGCLPFNGNTDRQIIKAVMDSEPDFQAQVAGG</sequence>
<dbReference type="Gene3D" id="1.10.510.10">
    <property type="entry name" value="Transferase(Phosphotransferase) domain 1"/>
    <property type="match status" value="1"/>
</dbReference>
<evidence type="ECO:0000256" key="3">
    <source>
        <dbReference type="ARBA" id="ARBA00022741"/>
    </source>
</evidence>
<gene>
    <name evidence="9" type="ORF">OEZ85_003992</name>
</gene>
<dbReference type="InterPro" id="IPR050205">
    <property type="entry name" value="CDPK_Ser/Thr_kinases"/>
</dbReference>
<keyword evidence="3 6" id="KW-0547">Nucleotide-binding</keyword>
<keyword evidence="4" id="KW-0418">Kinase</keyword>
<dbReference type="Pfam" id="PF00069">
    <property type="entry name" value="Pkinase"/>
    <property type="match status" value="1"/>
</dbReference>
<evidence type="ECO:0000313" key="10">
    <source>
        <dbReference type="Proteomes" id="UP001244341"/>
    </source>
</evidence>
<dbReference type="EMBL" id="CP126217">
    <property type="protein sequence ID" value="WIA19365.1"/>
    <property type="molecule type" value="Genomic_DNA"/>
</dbReference>
<dbReference type="InterPro" id="IPR000719">
    <property type="entry name" value="Prot_kinase_dom"/>
</dbReference>
<dbReference type="SMART" id="SM00220">
    <property type="entry name" value="S_TKc"/>
    <property type="match status" value="1"/>
</dbReference>
<dbReference type="PROSITE" id="PS00107">
    <property type="entry name" value="PROTEIN_KINASE_ATP"/>
    <property type="match status" value="1"/>
</dbReference>
<dbReference type="Proteomes" id="UP001244341">
    <property type="component" value="Chromosome 10b"/>
</dbReference>
<keyword evidence="5 6" id="KW-0067">ATP-binding</keyword>
<evidence type="ECO:0000256" key="1">
    <source>
        <dbReference type="ARBA" id="ARBA00022527"/>
    </source>
</evidence>
<dbReference type="PANTHER" id="PTHR24349">
    <property type="entry name" value="SERINE/THREONINE-PROTEIN KINASE"/>
    <property type="match status" value="1"/>
</dbReference>
<evidence type="ECO:0000256" key="7">
    <source>
        <dbReference type="RuleBase" id="RU000304"/>
    </source>
</evidence>
<dbReference type="InterPro" id="IPR011009">
    <property type="entry name" value="Kinase-like_dom_sf"/>
</dbReference>
<keyword evidence="10" id="KW-1185">Reference proteome</keyword>
<name>A0ABY8UDL3_TETOB</name>
<keyword evidence="1 7" id="KW-0723">Serine/threonine-protein kinase</keyword>
<accession>A0ABY8UDL3</accession>
<evidence type="ECO:0000259" key="8">
    <source>
        <dbReference type="PROSITE" id="PS50011"/>
    </source>
</evidence>
<keyword evidence="2" id="KW-0808">Transferase</keyword>
<dbReference type="PROSITE" id="PS00108">
    <property type="entry name" value="PROTEIN_KINASE_ST"/>
    <property type="match status" value="1"/>
</dbReference>
<feature type="domain" description="Protein kinase" evidence="8">
    <location>
        <begin position="144"/>
        <end position="379"/>
    </location>
</feature>
<evidence type="ECO:0000256" key="6">
    <source>
        <dbReference type="PROSITE-ProRule" id="PRU10141"/>
    </source>
</evidence>
<dbReference type="SUPFAM" id="SSF56112">
    <property type="entry name" value="Protein kinase-like (PK-like)"/>
    <property type="match status" value="1"/>
</dbReference>